<gene>
    <name evidence="1" type="ORF">XBI1_580001</name>
</gene>
<accession>A0A077QQJ5</accession>
<proteinExistence type="predicted"/>
<dbReference type="AlphaFoldDB" id="A0A077QQJ5"/>
<protein>
    <submittedName>
        <fullName evidence="1">Uncharacterized protein</fullName>
    </submittedName>
</protein>
<organism evidence="1">
    <name type="scientific">Xenorhabdus bovienii str. Intermedium</name>
    <dbReference type="NCBI Taxonomy" id="1379677"/>
    <lineage>
        <taxon>Bacteria</taxon>
        <taxon>Pseudomonadati</taxon>
        <taxon>Pseudomonadota</taxon>
        <taxon>Gammaproteobacteria</taxon>
        <taxon>Enterobacterales</taxon>
        <taxon>Morganellaceae</taxon>
        <taxon>Xenorhabdus</taxon>
    </lineage>
</organism>
<dbReference type="AntiFam" id="ANF00014">
    <property type="entry name" value="tRNA translation"/>
</dbReference>
<dbReference type="Proteomes" id="UP000028480">
    <property type="component" value="Unassembled WGS sequence"/>
</dbReference>
<comment type="caution">
    <text evidence="1">The sequence shown here is derived from an EMBL/GenBank/DDBJ whole genome shotgun (WGS) entry which is preliminary data.</text>
</comment>
<dbReference type="EMBL" id="CBTB010000266">
    <property type="protein sequence ID" value="CDH34831.1"/>
    <property type="molecule type" value="Genomic_DNA"/>
</dbReference>
<dbReference type="HOGENOM" id="CLU_3207053_0_0_6"/>
<evidence type="ECO:0000313" key="1">
    <source>
        <dbReference type="EMBL" id="CDH34831.1"/>
    </source>
</evidence>
<sequence length="45" mass="5290">MTRYLTRCYDGFSIFYRNSLIFMVRPTGFEPVTYGLEGRCSIQLS</sequence>
<reference evidence="1" key="1">
    <citation type="submission" date="2013-07" db="EMBL/GenBank/DDBJ databases">
        <title>Sub-species coevolution in mutualistic symbiosis.</title>
        <authorList>
            <person name="Murfin K."/>
            <person name="Klassen J."/>
            <person name="Lee M."/>
            <person name="Forst S."/>
            <person name="Stock P."/>
            <person name="Goodrich-Blair H."/>
        </authorList>
    </citation>
    <scope>NUCLEOTIDE SEQUENCE [LARGE SCALE GENOMIC DNA]</scope>
    <source>
        <strain evidence="1">Intermedium</strain>
    </source>
</reference>
<name>A0A077QQJ5_XENBV</name>